<proteinExistence type="predicted"/>
<organism evidence="2 3">
    <name type="scientific">Paenibacillus oenotherae</name>
    <dbReference type="NCBI Taxonomy" id="1435645"/>
    <lineage>
        <taxon>Bacteria</taxon>
        <taxon>Bacillati</taxon>
        <taxon>Bacillota</taxon>
        <taxon>Bacilli</taxon>
        <taxon>Bacillales</taxon>
        <taxon>Paenibacillaceae</taxon>
        <taxon>Paenibacillus</taxon>
    </lineage>
</organism>
<reference evidence="2 3" key="1">
    <citation type="submission" date="2021-07" db="EMBL/GenBank/DDBJ databases">
        <title>Paenibacillus radiodurans sp. nov., isolated from the southeastern edge of Tengger Desert.</title>
        <authorList>
            <person name="Zhang G."/>
        </authorList>
    </citation>
    <scope>NUCLEOTIDE SEQUENCE [LARGE SCALE GENOMIC DNA]</scope>
    <source>
        <strain evidence="2 3">DT7-4</strain>
    </source>
</reference>
<dbReference type="InterPro" id="IPR021338">
    <property type="entry name" value="DUF2953"/>
</dbReference>
<name>A0ABS7D2T6_9BACL</name>
<evidence type="ECO:0000313" key="2">
    <source>
        <dbReference type="EMBL" id="MBW7473498.1"/>
    </source>
</evidence>
<evidence type="ECO:0000256" key="1">
    <source>
        <dbReference type="SAM" id="Phobius"/>
    </source>
</evidence>
<comment type="caution">
    <text evidence="2">The sequence shown here is derived from an EMBL/GenBank/DDBJ whole genome shotgun (WGS) entry which is preliminary data.</text>
</comment>
<keyword evidence="1" id="KW-0812">Transmembrane</keyword>
<protein>
    <submittedName>
        <fullName evidence="2">DUF2953 domain-containing protein</fullName>
    </submittedName>
</protein>
<keyword evidence="3" id="KW-1185">Reference proteome</keyword>
<sequence>MLGYPLGWLIGAVLFFLLIFAAAMSSVVIHGNARRIGDNDHAELQIKALLGLVNYHWELPIMRVKGFEMELKREVTEENMGGKHSGSSLTNLNPEKIMQSIEKAQMLLKHTDNLLGWVRTMLSHVKLVDWQWRTAVGTGDAMWTAMATGMVWSVKTTAIGVLSQLVRLQAQPEIAVDPNFERAQFSTDGQFTAKIRFGYAIYAGIVLMRRVKKVHGTEKGLLGWQKILLKA</sequence>
<dbReference type="Pfam" id="PF11167">
    <property type="entry name" value="DUF2953"/>
    <property type="match status" value="1"/>
</dbReference>
<dbReference type="Proteomes" id="UP000812277">
    <property type="component" value="Unassembled WGS sequence"/>
</dbReference>
<gene>
    <name evidence="2" type="ORF">K0T92_01915</name>
</gene>
<accession>A0ABS7D2T6</accession>
<feature type="transmembrane region" description="Helical" evidence="1">
    <location>
        <begin position="6"/>
        <end position="29"/>
    </location>
</feature>
<dbReference type="RefSeq" id="WP_219870723.1">
    <property type="nucleotide sequence ID" value="NZ_JAHZIJ010000001.1"/>
</dbReference>
<keyword evidence="1" id="KW-0472">Membrane</keyword>
<evidence type="ECO:0000313" key="3">
    <source>
        <dbReference type="Proteomes" id="UP000812277"/>
    </source>
</evidence>
<dbReference type="EMBL" id="JAHZIJ010000001">
    <property type="protein sequence ID" value="MBW7473498.1"/>
    <property type="molecule type" value="Genomic_DNA"/>
</dbReference>
<keyword evidence="1" id="KW-1133">Transmembrane helix</keyword>